<sequence>LDLYAGPVAIETSDLFTSEQTGLLVDCFRRSYDLTIVDNGSSMREVNNAFFEVSDLILLMLSADVLSIKAAKRLVDYLESIGISKNSIMAVMNRGERLFLPAERVSHHIGVQTAGQLPESSTAVLLLEEGRVLKPTDESDLKFAFDELILSVCDKLSISEHLNVS</sequence>
<proteinExistence type="predicted"/>
<reference evidence="1" key="1">
    <citation type="journal article" date="2015" name="Nature">
        <title>Complex archaea that bridge the gap between prokaryotes and eukaryotes.</title>
        <authorList>
            <person name="Spang A."/>
            <person name="Saw J.H."/>
            <person name="Jorgensen S.L."/>
            <person name="Zaremba-Niedzwiedzka K."/>
            <person name="Martijn J."/>
            <person name="Lind A.E."/>
            <person name="van Eijk R."/>
            <person name="Schleper C."/>
            <person name="Guy L."/>
            <person name="Ettema T.J."/>
        </authorList>
    </citation>
    <scope>NUCLEOTIDE SEQUENCE</scope>
</reference>
<dbReference type="InterPro" id="IPR027417">
    <property type="entry name" value="P-loop_NTPase"/>
</dbReference>
<dbReference type="AlphaFoldDB" id="A0A0F9BTR5"/>
<dbReference type="SUPFAM" id="SSF52540">
    <property type="entry name" value="P-loop containing nucleoside triphosphate hydrolases"/>
    <property type="match status" value="1"/>
</dbReference>
<feature type="non-terminal residue" evidence="1">
    <location>
        <position position="1"/>
    </location>
</feature>
<evidence type="ECO:0000313" key="1">
    <source>
        <dbReference type="EMBL" id="KKL25295.1"/>
    </source>
</evidence>
<evidence type="ECO:0008006" key="2">
    <source>
        <dbReference type="Google" id="ProtNLM"/>
    </source>
</evidence>
<accession>A0A0F9BTR5</accession>
<gene>
    <name evidence="1" type="ORF">LCGC14_2406740</name>
</gene>
<protein>
    <recommendedName>
        <fullName evidence="2">CobQ/CobB/MinD/ParA nucleotide binding domain-containing protein</fullName>
    </recommendedName>
</protein>
<dbReference type="EMBL" id="LAZR01036268">
    <property type="protein sequence ID" value="KKL25295.1"/>
    <property type="molecule type" value="Genomic_DNA"/>
</dbReference>
<name>A0A0F9BTR5_9ZZZZ</name>
<dbReference type="Gene3D" id="3.40.50.300">
    <property type="entry name" value="P-loop containing nucleotide triphosphate hydrolases"/>
    <property type="match status" value="1"/>
</dbReference>
<comment type="caution">
    <text evidence="1">The sequence shown here is derived from an EMBL/GenBank/DDBJ whole genome shotgun (WGS) entry which is preliminary data.</text>
</comment>
<organism evidence="1">
    <name type="scientific">marine sediment metagenome</name>
    <dbReference type="NCBI Taxonomy" id="412755"/>
    <lineage>
        <taxon>unclassified sequences</taxon>
        <taxon>metagenomes</taxon>
        <taxon>ecological metagenomes</taxon>
    </lineage>
</organism>